<dbReference type="SUPFAM" id="SSF69695">
    <property type="entry name" value="SRP19"/>
    <property type="match status" value="1"/>
</dbReference>
<dbReference type="GO" id="GO:0006617">
    <property type="term" value="P:SRP-dependent cotranslational protein targeting to membrane, signal sequence recognition"/>
    <property type="evidence" value="ECO:0007669"/>
    <property type="project" value="TreeGrafter"/>
</dbReference>
<dbReference type="PANTHER" id="PTHR17453">
    <property type="entry name" value="SIGNAL RECOGNITION PARTICLE 19 KD PROTEIN"/>
    <property type="match status" value="1"/>
</dbReference>
<comment type="subcellular location">
    <subcellularLocation>
        <location evidence="1">Cytoplasm</location>
    </subcellularLocation>
</comment>
<evidence type="ECO:0000313" key="6">
    <source>
        <dbReference type="EMBL" id="KAK4545339.1"/>
    </source>
</evidence>
<organism evidence="6 7">
    <name type="scientific">Oleoguttula mirabilis</name>
    <dbReference type="NCBI Taxonomy" id="1507867"/>
    <lineage>
        <taxon>Eukaryota</taxon>
        <taxon>Fungi</taxon>
        <taxon>Dikarya</taxon>
        <taxon>Ascomycota</taxon>
        <taxon>Pezizomycotina</taxon>
        <taxon>Dothideomycetes</taxon>
        <taxon>Dothideomycetidae</taxon>
        <taxon>Mycosphaerellales</taxon>
        <taxon>Teratosphaeriaceae</taxon>
        <taxon>Oleoguttula</taxon>
    </lineage>
</organism>
<protein>
    <recommendedName>
        <fullName evidence="8">Signal recognition particle protein</fullName>
    </recommendedName>
</protein>
<evidence type="ECO:0000256" key="4">
    <source>
        <dbReference type="ARBA" id="ARBA00023274"/>
    </source>
</evidence>
<reference evidence="6 7" key="1">
    <citation type="submission" date="2021-11" db="EMBL/GenBank/DDBJ databases">
        <title>Black yeast isolated from Biological Soil Crust.</title>
        <authorList>
            <person name="Kurbessoian T."/>
        </authorList>
    </citation>
    <scope>NUCLEOTIDE SEQUENCE [LARGE SCALE GENOMIC DNA]</scope>
    <source>
        <strain evidence="6 7">CCFEE 5522</strain>
    </source>
</reference>
<feature type="region of interest" description="Disordered" evidence="5">
    <location>
        <begin position="1"/>
        <end position="94"/>
    </location>
</feature>
<name>A0AAV9JIU8_9PEZI</name>
<evidence type="ECO:0000256" key="1">
    <source>
        <dbReference type="ARBA" id="ARBA00004496"/>
    </source>
</evidence>
<keyword evidence="3" id="KW-0733">Signal recognition particle</keyword>
<accession>A0AAV9JIU8</accession>
<dbReference type="PANTHER" id="PTHR17453:SF0">
    <property type="entry name" value="SIGNAL RECOGNITION PARTICLE 19 KDA PROTEIN"/>
    <property type="match status" value="1"/>
</dbReference>
<dbReference type="GO" id="GO:0008312">
    <property type="term" value="F:7S RNA binding"/>
    <property type="evidence" value="ECO:0007669"/>
    <property type="project" value="InterPro"/>
</dbReference>
<gene>
    <name evidence="6" type="ORF">LTR36_003519</name>
</gene>
<feature type="compositionally biased region" description="Acidic residues" evidence="5">
    <location>
        <begin position="9"/>
        <end position="25"/>
    </location>
</feature>
<dbReference type="InterPro" id="IPR002778">
    <property type="entry name" value="Signal_recog_particle_SRP19"/>
</dbReference>
<evidence type="ECO:0000256" key="3">
    <source>
        <dbReference type="ARBA" id="ARBA00023135"/>
    </source>
</evidence>
<dbReference type="Gene3D" id="3.30.56.30">
    <property type="entry name" value="Signal recognition particle, SRP19-like subunit"/>
    <property type="match status" value="1"/>
</dbReference>
<comment type="caution">
    <text evidence="6">The sequence shown here is derived from an EMBL/GenBank/DDBJ whole genome shotgun (WGS) entry which is preliminary data.</text>
</comment>
<dbReference type="AlphaFoldDB" id="A0AAV9JIU8"/>
<feature type="compositionally biased region" description="Basic and acidic residues" evidence="5">
    <location>
        <begin position="80"/>
        <end position="94"/>
    </location>
</feature>
<dbReference type="Pfam" id="PF01922">
    <property type="entry name" value="SRP19"/>
    <property type="match status" value="1"/>
</dbReference>
<feature type="compositionally biased region" description="Polar residues" evidence="5">
    <location>
        <begin position="56"/>
        <end position="79"/>
    </location>
</feature>
<dbReference type="EMBL" id="JAVFHQ010000020">
    <property type="protein sequence ID" value="KAK4545339.1"/>
    <property type="molecule type" value="Genomic_DNA"/>
</dbReference>
<feature type="compositionally biased region" description="Low complexity" evidence="5">
    <location>
        <begin position="31"/>
        <end position="44"/>
    </location>
</feature>
<keyword evidence="7" id="KW-1185">Reference proteome</keyword>
<dbReference type="Proteomes" id="UP001324427">
    <property type="component" value="Unassembled WGS sequence"/>
</dbReference>
<evidence type="ECO:0000256" key="5">
    <source>
        <dbReference type="SAM" id="MobiDB-lite"/>
    </source>
</evidence>
<dbReference type="FunFam" id="3.30.56.30:FF:000003">
    <property type="entry name" value="Signal recognition particle SEC65 subunit"/>
    <property type="match status" value="1"/>
</dbReference>
<feature type="region of interest" description="Disordered" evidence="5">
    <location>
        <begin position="279"/>
        <end position="301"/>
    </location>
</feature>
<evidence type="ECO:0008006" key="8">
    <source>
        <dbReference type="Google" id="ProtNLM"/>
    </source>
</evidence>
<evidence type="ECO:0000313" key="7">
    <source>
        <dbReference type="Proteomes" id="UP001324427"/>
    </source>
</evidence>
<sequence length="301" mass="32909">MSNPRIEEVSDDDDIGDPEEMDLDAFDFAKPQAGGLAPAMAPAGSQMTPEAIQAMLQPQGQGPSGASTGAQWNRPQQPTSEKERMQREREQHERSKNFQCIYPVYFDSTRSREEGRRVRKEDAVPNPLAREIVDALTHIGNEYRIPLQIVFEPHKGHPKDWANPGRVRVLVKKDGQAVSAKIQNKHHLYKLIAEYLKTHPTTEESPMKFRFQGMPVPKEKLPLPAVPRGFKIGSILPLHSPALSGGGVSENFMQDMMAEMGGQMPGGMALPPGMAGMMGGAGGGAGGGGQPQKKVKDKKKK</sequence>
<proteinExistence type="predicted"/>
<dbReference type="GO" id="GO:0005786">
    <property type="term" value="C:signal recognition particle, endoplasmic reticulum targeting"/>
    <property type="evidence" value="ECO:0007669"/>
    <property type="project" value="UniProtKB-KW"/>
</dbReference>
<evidence type="ECO:0000256" key="2">
    <source>
        <dbReference type="ARBA" id="ARBA00022490"/>
    </source>
</evidence>
<dbReference type="InterPro" id="IPR036521">
    <property type="entry name" value="SRP19-like_sf"/>
</dbReference>
<keyword evidence="4" id="KW-0687">Ribonucleoprotein</keyword>
<feature type="compositionally biased region" description="Gly residues" evidence="5">
    <location>
        <begin position="279"/>
        <end position="290"/>
    </location>
</feature>
<keyword evidence="2" id="KW-0963">Cytoplasm</keyword>